<keyword evidence="3" id="KW-0520">NAD</keyword>
<dbReference type="AlphaFoldDB" id="A0A327K476"/>
<dbReference type="EMBL" id="NPEU01000447">
    <property type="protein sequence ID" value="RAI32132.1"/>
    <property type="molecule type" value="Genomic_DNA"/>
</dbReference>
<dbReference type="CDD" id="cd12156">
    <property type="entry name" value="HPPR"/>
    <property type="match status" value="1"/>
</dbReference>
<keyword evidence="1" id="KW-0521">NADP</keyword>
<evidence type="ECO:0000256" key="2">
    <source>
        <dbReference type="ARBA" id="ARBA00023002"/>
    </source>
</evidence>
<proteinExistence type="inferred from homology"/>
<keyword evidence="8" id="KW-1185">Reference proteome</keyword>
<dbReference type="Pfam" id="PF02826">
    <property type="entry name" value="2-Hacid_dh_C"/>
    <property type="match status" value="1"/>
</dbReference>
<dbReference type="RefSeq" id="WP_111359716.1">
    <property type="nucleotide sequence ID" value="NZ_NHSK01000080.1"/>
</dbReference>
<evidence type="ECO:0000256" key="3">
    <source>
        <dbReference type="ARBA" id="ARBA00023027"/>
    </source>
</evidence>
<dbReference type="GO" id="GO:0051287">
    <property type="term" value="F:NAD binding"/>
    <property type="evidence" value="ECO:0007669"/>
    <property type="project" value="InterPro"/>
</dbReference>
<dbReference type="InterPro" id="IPR006139">
    <property type="entry name" value="D-isomer_2_OHA_DH_cat_dom"/>
</dbReference>
<dbReference type="SUPFAM" id="SSF51735">
    <property type="entry name" value="NAD(P)-binding Rossmann-fold domains"/>
    <property type="match status" value="1"/>
</dbReference>
<evidence type="ECO:0000256" key="4">
    <source>
        <dbReference type="RuleBase" id="RU003719"/>
    </source>
</evidence>
<accession>A0A327K476</accession>
<reference evidence="7 8" key="1">
    <citation type="submission" date="2017-07" db="EMBL/GenBank/DDBJ databases">
        <title>Draft Genome Sequences of Select Purple Nonsulfur Bacteria.</title>
        <authorList>
            <person name="Lasarre B."/>
            <person name="Mckinlay J.B."/>
        </authorList>
    </citation>
    <scope>NUCLEOTIDE SEQUENCE [LARGE SCALE GENOMIC DNA]</scope>
    <source>
        <strain evidence="7 8">DSM 11907</strain>
    </source>
</reference>
<dbReference type="GO" id="GO:0016618">
    <property type="term" value="F:hydroxypyruvate reductase [NAD(P)H] activity"/>
    <property type="evidence" value="ECO:0007669"/>
    <property type="project" value="TreeGrafter"/>
</dbReference>
<dbReference type="PANTHER" id="PTHR10996">
    <property type="entry name" value="2-HYDROXYACID DEHYDROGENASE-RELATED"/>
    <property type="match status" value="1"/>
</dbReference>
<dbReference type="Proteomes" id="UP000248863">
    <property type="component" value="Unassembled WGS sequence"/>
</dbReference>
<gene>
    <name evidence="7" type="ORF">CH338_24695</name>
</gene>
<dbReference type="InterPro" id="IPR050223">
    <property type="entry name" value="D-isomer_2-hydroxyacid_DH"/>
</dbReference>
<evidence type="ECO:0000313" key="7">
    <source>
        <dbReference type="EMBL" id="RAI32132.1"/>
    </source>
</evidence>
<comment type="caution">
    <text evidence="7">The sequence shown here is derived from an EMBL/GenBank/DDBJ whole genome shotgun (WGS) entry which is preliminary data.</text>
</comment>
<evidence type="ECO:0000313" key="8">
    <source>
        <dbReference type="Proteomes" id="UP000248863"/>
    </source>
</evidence>
<name>A0A327K476_9BRAD</name>
<dbReference type="PANTHER" id="PTHR10996:SF178">
    <property type="entry name" value="2-HYDROXYACID DEHYDROGENASE YGL185C-RELATED"/>
    <property type="match status" value="1"/>
</dbReference>
<dbReference type="InterPro" id="IPR006140">
    <property type="entry name" value="D-isomer_DH_NAD-bd"/>
</dbReference>
<dbReference type="InterPro" id="IPR036291">
    <property type="entry name" value="NAD(P)-bd_dom_sf"/>
</dbReference>
<evidence type="ECO:0000259" key="5">
    <source>
        <dbReference type="Pfam" id="PF00389"/>
    </source>
</evidence>
<organism evidence="7 8">
    <name type="scientific">Rhodoplanes elegans</name>
    <dbReference type="NCBI Taxonomy" id="29408"/>
    <lineage>
        <taxon>Bacteria</taxon>
        <taxon>Pseudomonadati</taxon>
        <taxon>Pseudomonadota</taxon>
        <taxon>Alphaproteobacteria</taxon>
        <taxon>Hyphomicrobiales</taxon>
        <taxon>Nitrobacteraceae</taxon>
        <taxon>Rhodoplanes</taxon>
    </lineage>
</organism>
<evidence type="ECO:0000259" key="6">
    <source>
        <dbReference type="Pfam" id="PF02826"/>
    </source>
</evidence>
<feature type="domain" description="D-isomer specific 2-hydroxyacid dehydrogenase NAD-binding" evidence="6">
    <location>
        <begin position="116"/>
        <end position="289"/>
    </location>
</feature>
<dbReference type="Pfam" id="PF00389">
    <property type="entry name" value="2-Hacid_dh"/>
    <property type="match status" value="1"/>
</dbReference>
<dbReference type="GO" id="GO:0005829">
    <property type="term" value="C:cytosol"/>
    <property type="evidence" value="ECO:0007669"/>
    <property type="project" value="TreeGrafter"/>
</dbReference>
<feature type="domain" description="D-isomer specific 2-hydroxyacid dehydrogenase catalytic" evidence="5">
    <location>
        <begin position="38"/>
        <end position="320"/>
    </location>
</feature>
<dbReference type="Gene3D" id="3.40.50.720">
    <property type="entry name" value="NAD(P)-binding Rossmann-like Domain"/>
    <property type="match status" value="2"/>
</dbReference>
<dbReference type="FunFam" id="3.40.50.720:FF:000213">
    <property type="entry name" value="Putative 2-hydroxyacid dehydrogenase"/>
    <property type="match status" value="1"/>
</dbReference>
<dbReference type="SUPFAM" id="SSF52283">
    <property type="entry name" value="Formate/glycerate dehydrogenase catalytic domain-like"/>
    <property type="match status" value="1"/>
</dbReference>
<sequence>MATDTAGDTPDVLLVGTAKPIVVGGLDPIVRLHRLIEAPDRERFLADVADRVRALAVTHAGNKIDPAFLQRFPKLEIVSSVGVGYDHIDAGWAGQHGIVVTNTPEVLDEEVADTALGLLLCTVRELPQAERWLRAGKWVERPYPLSRATLRNRTVGLVGMGRIGRAIARRLDAFGVPVVYHTRRPNPAVPYRHYPALLDMARDVDTLMLILPGGHATRNLIDAAVLKALGPDGIVINMARGSVVDEPALIHALKERTIFAAGLDVFVNEPHVPAELIALENVVLLPHLGSASVHTRARMDQLVVDNLACWFAGKGPVTPVPETPWPPAK</sequence>
<keyword evidence="2 4" id="KW-0560">Oxidoreductase</keyword>
<evidence type="ECO:0000256" key="1">
    <source>
        <dbReference type="ARBA" id="ARBA00022857"/>
    </source>
</evidence>
<comment type="similarity">
    <text evidence="4">Belongs to the D-isomer specific 2-hydroxyacid dehydrogenase family.</text>
</comment>
<protein>
    <submittedName>
        <fullName evidence="7">2-hydroxyacid dehydrogenase</fullName>
    </submittedName>
</protein>
<dbReference type="OrthoDB" id="9793626at2"/>
<dbReference type="GO" id="GO:0030267">
    <property type="term" value="F:glyoxylate reductase (NADPH) activity"/>
    <property type="evidence" value="ECO:0007669"/>
    <property type="project" value="TreeGrafter"/>
</dbReference>